<dbReference type="Gene3D" id="1.10.3210.10">
    <property type="entry name" value="Hypothetical protein af1432"/>
    <property type="match status" value="1"/>
</dbReference>
<dbReference type="InterPro" id="IPR003607">
    <property type="entry name" value="HD/PDEase_dom"/>
</dbReference>
<sequence>MLDARDPHTARHSHNVAGYALAIAKELGLPRVQREAIYIAGLLHDIGKVGVAEALLKKPGRLLPDEWEEVKRHPVLSYRILRDIPELQELAIITLYHHEWWNGGGYPYGLKGEEIPLGARILCVADSFDAMISERVYKPALPPEAAIAELRQCAGSQFDPTVVEAFLRCLEKGEPIQQLESLQFGMALGLT</sequence>
<proteinExistence type="predicted"/>
<organism evidence="3">
    <name type="scientific">Ammonifex degensii</name>
    <dbReference type="NCBI Taxonomy" id="42838"/>
    <lineage>
        <taxon>Bacteria</taxon>
        <taxon>Bacillati</taxon>
        <taxon>Bacillota</taxon>
        <taxon>Clostridia</taxon>
        <taxon>Thermoanaerobacterales</taxon>
        <taxon>Thermoanaerobacteraceae</taxon>
        <taxon>Ammonifex</taxon>
    </lineage>
</organism>
<dbReference type="Pfam" id="PF13487">
    <property type="entry name" value="HD_5"/>
    <property type="match status" value="1"/>
</dbReference>
<feature type="domain" description="HD-GYP" evidence="2">
    <location>
        <begin position="1"/>
        <end position="182"/>
    </location>
</feature>
<dbReference type="PANTHER" id="PTHR43155:SF2">
    <property type="entry name" value="CYCLIC DI-GMP PHOSPHODIESTERASE PA4108"/>
    <property type="match status" value="1"/>
</dbReference>
<accession>A0A7C1J8J6</accession>
<dbReference type="PROSITE" id="PS51832">
    <property type="entry name" value="HD_GYP"/>
    <property type="match status" value="1"/>
</dbReference>
<evidence type="ECO:0000259" key="1">
    <source>
        <dbReference type="PROSITE" id="PS51831"/>
    </source>
</evidence>
<dbReference type="EMBL" id="DSMV01000217">
    <property type="protein sequence ID" value="HDW51794.1"/>
    <property type="molecule type" value="Genomic_DNA"/>
</dbReference>
<dbReference type="PROSITE" id="PS51831">
    <property type="entry name" value="HD"/>
    <property type="match status" value="1"/>
</dbReference>
<feature type="domain" description="HD" evidence="1">
    <location>
        <begin position="9"/>
        <end position="131"/>
    </location>
</feature>
<dbReference type="AlphaFoldDB" id="A0A7C1J8J6"/>
<comment type="caution">
    <text evidence="3">The sequence shown here is derived from an EMBL/GenBank/DDBJ whole genome shotgun (WGS) entry which is preliminary data.</text>
</comment>
<dbReference type="SMART" id="SM00471">
    <property type="entry name" value="HDc"/>
    <property type="match status" value="1"/>
</dbReference>
<dbReference type="CDD" id="cd00077">
    <property type="entry name" value="HDc"/>
    <property type="match status" value="1"/>
</dbReference>
<gene>
    <name evidence="3" type="ORF">ENQ35_03560</name>
</gene>
<dbReference type="InterPro" id="IPR006675">
    <property type="entry name" value="HDIG_dom"/>
</dbReference>
<reference evidence="3" key="1">
    <citation type="journal article" date="2020" name="mSystems">
        <title>Genome- and Community-Level Interaction Insights into Carbon Utilization and Element Cycling Functions of Hydrothermarchaeota in Hydrothermal Sediment.</title>
        <authorList>
            <person name="Zhou Z."/>
            <person name="Liu Y."/>
            <person name="Xu W."/>
            <person name="Pan J."/>
            <person name="Luo Z.H."/>
            <person name="Li M."/>
        </authorList>
    </citation>
    <scope>NUCLEOTIDE SEQUENCE [LARGE SCALE GENOMIC DNA]</scope>
    <source>
        <strain evidence="3">SpSt-301</strain>
    </source>
</reference>
<dbReference type="SUPFAM" id="SSF109604">
    <property type="entry name" value="HD-domain/PDEase-like"/>
    <property type="match status" value="1"/>
</dbReference>
<evidence type="ECO:0000313" key="3">
    <source>
        <dbReference type="EMBL" id="HDW51794.1"/>
    </source>
</evidence>
<dbReference type="PANTHER" id="PTHR43155">
    <property type="entry name" value="CYCLIC DI-GMP PHOSPHODIESTERASE PA4108-RELATED"/>
    <property type="match status" value="1"/>
</dbReference>
<protein>
    <submittedName>
        <fullName evidence="3">HD-GYP domain-containing protein</fullName>
    </submittedName>
</protein>
<name>A0A7C1J8J6_9THEO</name>
<dbReference type="InterPro" id="IPR037522">
    <property type="entry name" value="HD_GYP_dom"/>
</dbReference>
<evidence type="ECO:0000259" key="2">
    <source>
        <dbReference type="PROSITE" id="PS51832"/>
    </source>
</evidence>
<dbReference type="InterPro" id="IPR006674">
    <property type="entry name" value="HD_domain"/>
</dbReference>
<dbReference type="NCBIfam" id="TIGR00277">
    <property type="entry name" value="HDIG"/>
    <property type="match status" value="1"/>
</dbReference>